<evidence type="ECO:0000313" key="2">
    <source>
        <dbReference type="Proteomes" id="UP000053593"/>
    </source>
</evidence>
<dbReference type="OrthoDB" id="2527403at2759"/>
<dbReference type="EMBL" id="KN834796">
    <property type="protein sequence ID" value="KIK56576.1"/>
    <property type="molecule type" value="Genomic_DNA"/>
</dbReference>
<organism evidence="1 2">
    <name type="scientific">Collybiopsis luxurians FD-317 M1</name>
    <dbReference type="NCBI Taxonomy" id="944289"/>
    <lineage>
        <taxon>Eukaryota</taxon>
        <taxon>Fungi</taxon>
        <taxon>Dikarya</taxon>
        <taxon>Basidiomycota</taxon>
        <taxon>Agaricomycotina</taxon>
        <taxon>Agaricomycetes</taxon>
        <taxon>Agaricomycetidae</taxon>
        <taxon>Agaricales</taxon>
        <taxon>Marasmiineae</taxon>
        <taxon>Omphalotaceae</taxon>
        <taxon>Collybiopsis</taxon>
        <taxon>Collybiopsis luxurians</taxon>
    </lineage>
</organism>
<name>A0A0D0BNM6_9AGAR</name>
<dbReference type="Proteomes" id="UP000053593">
    <property type="component" value="Unassembled WGS sequence"/>
</dbReference>
<proteinExistence type="predicted"/>
<dbReference type="HOGENOM" id="CLU_1354752_0_0_1"/>
<keyword evidence="2" id="KW-1185">Reference proteome</keyword>
<gene>
    <name evidence="1" type="ORF">GYMLUDRAFT_247618</name>
</gene>
<sequence>MFDRTALWWTKASLSLTQRLGGKKNCQPVQDNYGHAVSTFNSAWTESQMCMEKGYMRNDAQVKRDELVRTPLYFVWPDTRLQAYLREHSRFASASSRQTCVLPKFRSNQIGATSTAANRMINGIKEIVNNNVLSPVEEQLNRVWEVLVGTKKGTEQYAGEKYIQGDDYVYKKAKDTTNLYGEKKTKAYEKVKGGNLKKLTNI</sequence>
<reference evidence="1 2" key="1">
    <citation type="submission" date="2014-04" db="EMBL/GenBank/DDBJ databases">
        <title>Evolutionary Origins and Diversification of the Mycorrhizal Mutualists.</title>
        <authorList>
            <consortium name="DOE Joint Genome Institute"/>
            <consortium name="Mycorrhizal Genomics Consortium"/>
            <person name="Kohler A."/>
            <person name="Kuo A."/>
            <person name="Nagy L.G."/>
            <person name="Floudas D."/>
            <person name="Copeland A."/>
            <person name="Barry K.W."/>
            <person name="Cichocki N."/>
            <person name="Veneault-Fourrey C."/>
            <person name="LaButti K."/>
            <person name="Lindquist E.A."/>
            <person name="Lipzen A."/>
            <person name="Lundell T."/>
            <person name="Morin E."/>
            <person name="Murat C."/>
            <person name="Riley R."/>
            <person name="Ohm R."/>
            <person name="Sun H."/>
            <person name="Tunlid A."/>
            <person name="Henrissat B."/>
            <person name="Grigoriev I.V."/>
            <person name="Hibbett D.S."/>
            <person name="Martin F."/>
        </authorList>
    </citation>
    <scope>NUCLEOTIDE SEQUENCE [LARGE SCALE GENOMIC DNA]</scope>
    <source>
        <strain evidence="1 2">FD-317 M1</strain>
    </source>
</reference>
<protein>
    <submittedName>
        <fullName evidence="1">Uncharacterized protein</fullName>
    </submittedName>
</protein>
<evidence type="ECO:0000313" key="1">
    <source>
        <dbReference type="EMBL" id="KIK56576.1"/>
    </source>
</evidence>
<accession>A0A0D0BNM6</accession>
<dbReference type="AlphaFoldDB" id="A0A0D0BNM6"/>